<evidence type="ECO:0000313" key="1">
    <source>
        <dbReference type="EMBL" id="JAG65047.1"/>
    </source>
</evidence>
<name>A0A0K8THJ1_LYGHE</name>
<reference evidence="1" key="1">
    <citation type="submission" date="2014-09" db="EMBL/GenBank/DDBJ databases">
        <authorList>
            <person name="Magalhaes I.L.F."/>
            <person name="Oliveira U."/>
            <person name="Santos F.R."/>
            <person name="Vidigal T.H.D.A."/>
            <person name="Brescovit A.D."/>
            <person name="Santos A.J."/>
        </authorList>
    </citation>
    <scope>NUCLEOTIDE SEQUENCE</scope>
</reference>
<accession>A0A0K8THJ1</accession>
<protein>
    <submittedName>
        <fullName evidence="1">Uncharacterized protein</fullName>
    </submittedName>
</protein>
<sequence length="121" mass="12975">MSAEITAEMADSTPKLTAALTTLTVSEAIRRNNKQQLTRSQHSTFSFSSLYKPSSNTTAMTNMATIAMIMITAATMTLVPPPPPMIPSIATIMDNVATIASSHAMTLLPVSTLQQQQQVFS</sequence>
<dbReference type="EMBL" id="GBRD01000774">
    <property type="protein sequence ID" value="JAG65047.1"/>
    <property type="molecule type" value="Transcribed_RNA"/>
</dbReference>
<dbReference type="AlphaFoldDB" id="A0A0K8THJ1"/>
<proteinExistence type="predicted"/>
<organism evidence="1">
    <name type="scientific">Lygus hesperus</name>
    <name type="common">Western plant bug</name>
    <dbReference type="NCBI Taxonomy" id="30085"/>
    <lineage>
        <taxon>Eukaryota</taxon>
        <taxon>Metazoa</taxon>
        <taxon>Ecdysozoa</taxon>
        <taxon>Arthropoda</taxon>
        <taxon>Hexapoda</taxon>
        <taxon>Insecta</taxon>
        <taxon>Pterygota</taxon>
        <taxon>Neoptera</taxon>
        <taxon>Paraneoptera</taxon>
        <taxon>Hemiptera</taxon>
        <taxon>Heteroptera</taxon>
        <taxon>Panheteroptera</taxon>
        <taxon>Cimicomorpha</taxon>
        <taxon>Miridae</taxon>
        <taxon>Mirini</taxon>
        <taxon>Lygus</taxon>
    </lineage>
</organism>